<comment type="caution">
    <text evidence="1">The sequence shown here is derived from an EMBL/GenBank/DDBJ whole genome shotgun (WGS) entry which is preliminary data.</text>
</comment>
<evidence type="ECO:0000313" key="2">
    <source>
        <dbReference type="Proteomes" id="UP000032582"/>
    </source>
</evidence>
<accession>A0A0D8L978</accession>
<evidence type="ECO:0000313" key="1">
    <source>
        <dbReference type="EMBL" id="KJF77323.1"/>
    </source>
</evidence>
<dbReference type="PATRIC" id="fig|582.24.peg.4240"/>
<reference evidence="1 2" key="1">
    <citation type="submission" date="2015-02" db="EMBL/GenBank/DDBJ databases">
        <title>Whole genome shotgun sequencing of cultured foodborne pathogen.</title>
        <authorList>
            <person name="Timme R."/>
            <person name="Allard M.W."/>
            <person name="Strain E."/>
            <person name="Evans P.S."/>
            <person name="Brown E."/>
        </authorList>
    </citation>
    <scope>NUCLEOTIDE SEQUENCE [LARGE SCALE GENOMIC DNA]</scope>
    <source>
        <strain evidence="1 2">GCSL-TSO-24</strain>
    </source>
</reference>
<protein>
    <submittedName>
        <fullName evidence="1">Uncharacterized protein</fullName>
    </submittedName>
</protein>
<dbReference type="EMBL" id="JZSH01000161">
    <property type="protein sequence ID" value="KJF77323.1"/>
    <property type="molecule type" value="Genomic_DNA"/>
</dbReference>
<organism evidence="1 2">
    <name type="scientific">Morganella morganii</name>
    <name type="common">Proteus morganii</name>
    <dbReference type="NCBI Taxonomy" id="582"/>
    <lineage>
        <taxon>Bacteria</taxon>
        <taxon>Pseudomonadati</taxon>
        <taxon>Pseudomonadota</taxon>
        <taxon>Gammaproteobacteria</taxon>
        <taxon>Enterobacterales</taxon>
        <taxon>Morganellaceae</taxon>
        <taxon>Morganella</taxon>
    </lineage>
</organism>
<proteinExistence type="predicted"/>
<name>A0A0D8L978_MORMO</name>
<dbReference type="Proteomes" id="UP000032582">
    <property type="component" value="Unassembled WGS sequence"/>
</dbReference>
<sequence length="142" mass="15457">MAYPPLKKSLSTLCDCDNIQTLDSAFKLILGVWSSLVNSEGKTIGDILGEAKNLSRPDIFGALCPDRNIPGWLTEKCSMFQHCIAFVQSGIVTVSYNGLEIRVIDAPDTPDDRLLADIDAAGTPEQFLQILVDLTKKSLTQA</sequence>
<dbReference type="AlphaFoldDB" id="A0A0D8L978"/>
<gene>
    <name evidence="1" type="ORF">UA45_13385</name>
</gene>